<evidence type="ECO:0000256" key="3">
    <source>
        <dbReference type="ARBA" id="ARBA00022548"/>
    </source>
</evidence>
<dbReference type="PANTHER" id="PTHR47470">
    <property type="entry name" value="CHOLESTEROL OXIDASE"/>
    <property type="match status" value="1"/>
</dbReference>
<evidence type="ECO:0000313" key="19">
    <source>
        <dbReference type="Proteomes" id="UP000576082"/>
    </source>
</evidence>
<dbReference type="InterPro" id="IPR007867">
    <property type="entry name" value="GMC_OxRtase_C"/>
</dbReference>
<comment type="cofactor">
    <cofactor evidence="1">
        <name>FAD</name>
        <dbReference type="ChEBI" id="CHEBI:57692"/>
    </cofactor>
</comment>
<dbReference type="EC" id="1.1.3.6" evidence="13"/>
<dbReference type="Pfam" id="PF00732">
    <property type="entry name" value="GMC_oxred_N"/>
    <property type="match status" value="1"/>
</dbReference>
<keyword evidence="9" id="KW-0753">Steroid metabolism</keyword>
<evidence type="ECO:0000256" key="10">
    <source>
        <dbReference type="ARBA" id="ARBA00023235"/>
    </source>
</evidence>
<dbReference type="Proteomes" id="UP000576082">
    <property type="component" value="Unassembled WGS sequence"/>
</dbReference>
<feature type="domain" description="Glucose-methanol-choline oxidoreductase N-terminal" evidence="16">
    <location>
        <begin position="6"/>
        <end position="273"/>
    </location>
</feature>
<dbReference type="GO" id="GO:0016995">
    <property type="term" value="F:cholesterol oxidase activity"/>
    <property type="evidence" value="ECO:0007669"/>
    <property type="project" value="UniProtKB-EC"/>
</dbReference>
<evidence type="ECO:0000256" key="8">
    <source>
        <dbReference type="ARBA" id="ARBA00023166"/>
    </source>
</evidence>
<dbReference type="GO" id="GO:0008203">
    <property type="term" value="P:cholesterol metabolic process"/>
    <property type="evidence" value="ECO:0007669"/>
    <property type="project" value="UniProtKB-KW"/>
</dbReference>
<evidence type="ECO:0000256" key="11">
    <source>
        <dbReference type="ARBA" id="ARBA00038856"/>
    </source>
</evidence>
<dbReference type="PRINTS" id="PR00411">
    <property type="entry name" value="PNDRDTASEI"/>
</dbReference>
<dbReference type="InterPro" id="IPR036188">
    <property type="entry name" value="FAD/NAD-bd_sf"/>
</dbReference>
<keyword evidence="10" id="KW-0413">Isomerase</keyword>
<evidence type="ECO:0000313" key="18">
    <source>
        <dbReference type="EMBL" id="NME69796.1"/>
    </source>
</evidence>
<dbReference type="Gene3D" id="3.50.50.60">
    <property type="entry name" value="FAD/NAD(P)-binding domain"/>
    <property type="match status" value="3"/>
</dbReference>
<keyword evidence="3" id="KW-0153">Cholesterol metabolism</keyword>
<dbReference type="Pfam" id="PF05199">
    <property type="entry name" value="GMC_oxred_C"/>
    <property type="match status" value="1"/>
</dbReference>
<evidence type="ECO:0000259" key="16">
    <source>
        <dbReference type="Pfam" id="PF00732"/>
    </source>
</evidence>
<keyword evidence="5" id="KW-0274">FAD</keyword>
<dbReference type="GO" id="GO:0050660">
    <property type="term" value="F:flavin adenine dinucleotide binding"/>
    <property type="evidence" value="ECO:0007669"/>
    <property type="project" value="InterPro"/>
</dbReference>
<evidence type="ECO:0000256" key="2">
    <source>
        <dbReference type="ARBA" id="ARBA00010790"/>
    </source>
</evidence>
<keyword evidence="7" id="KW-0443">Lipid metabolism</keyword>
<evidence type="ECO:0000256" key="5">
    <source>
        <dbReference type="ARBA" id="ARBA00022827"/>
    </source>
</evidence>
<accession>A0A7X9RW38</accession>
<evidence type="ECO:0000256" key="15">
    <source>
        <dbReference type="ARBA" id="ARBA00049778"/>
    </source>
</evidence>
<feature type="domain" description="Glucose-methanol-choline oxidoreductase C-terminal" evidence="17">
    <location>
        <begin position="455"/>
        <end position="508"/>
    </location>
</feature>
<dbReference type="GO" id="GO:0004769">
    <property type="term" value="F:steroid Delta-isomerase activity"/>
    <property type="evidence" value="ECO:0007669"/>
    <property type="project" value="UniProtKB-EC"/>
</dbReference>
<name>A0A7X9RW38_9BACT</name>
<keyword evidence="8" id="KW-1207">Sterol metabolism</keyword>
<protein>
    <recommendedName>
        <fullName evidence="14">Cholesterol oxidase</fullName>
        <ecNumber evidence="13">1.1.3.6</ecNumber>
        <ecNumber evidence="11">5.3.3.1</ecNumber>
    </recommendedName>
    <alternativeName>
        <fullName evidence="15">Cholesterol isomerase</fullName>
    </alternativeName>
</protein>
<dbReference type="EC" id="5.3.3.1" evidence="11"/>
<sequence>MENKIYDYIVIGSGFGGSVSAMRLAEKGYSVLVIEKGKRLEVKKLPKTDWNIRRFLWAPILKCFGPQSLTFFKEVFILGGVGVGGGSNVYGNTHMYPQDHFFQNKAWSHLDKDWKATLKPFYDKAKFMLGTIPFKDLHEEDFILKEIAQDMGQEASFGGVNVGVYYEGENGVDPYFKGLGPKRDACQKCAGCMLGCQFNSKNTLEKNYLFFAEKFGAEILPETKVTGIEKINEEYFVSVENSTSIFTKNKRTLKAKGVVVSAGVIGTMKLLLKEKYETGKLKKISNRLGFNIRTNSEMLCGISNADRKLNNSIAISSYFNPDENTHIEVVKYNTDSGAMGRMSALATGPARTGVRFAKLIGNIATKPIQFLKSTFKIRKWGRSSLILLVMQSLEESMTLKWSKGLFGGKLKFDPKNSFAVPAYIDVGQKVMHRYAEKVSGIPLNAGSEILLNTPMTAHILGGCNMGKDAEEGVVNEKFEVHNYPNLYVLDGSIIPCNLGVNPSLTITSLSEYAMSHIPEKEGNRNVSLEEQMRAIVSAKTQDSTQILK</sequence>
<keyword evidence="4" id="KW-0285">Flavoprotein</keyword>
<dbReference type="InterPro" id="IPR000172">
    <property type="entry name" value="GMC_OxRdtase_N"/>
</dbReference>
<dbReference type="AlphaFoldDB" id="A0A7X9RW38"/>
<evidence type="ECO:0000259" key="17">
    <source>
        <dbReference type="Pfam" id="PF05199"/>
    </source>
</evidence>
<comment type="caution">
    <text evidence="18">The sequence shown here is derived from an EMBL/GenBank/DDBJ whole genome shotgun (WGS) entry which is preliminary data.</text>
</comment>
<dbReference type="EMBL" id="JABANE010000049">
    <property type="protein sequence ID" value="NME69796.1"/>
    <property type="molecule type" value="Genomic_DNA"/>
</dbReference>
<proteinExistence type="inferred from homology"/>
<keyword evidence="19" id="KW-1185">Reference proteome</keyword>
<dbReference type="InterPro" id="IPR052542">
    <property type="entry name" value="Cholesterol_Oxidase"/>
</dbReference>
<keyword evidence="6" id="KW-0560">Oxidoreductase</keyword>
<organism evidence="18 19">
    <name type="scientific">Flammeovirga aprica JL-4</name>
    <dbReference type="NCBI Taxonomy" id="694437"/>
    <lineage>
        <taxon>Bacteria</taxon>
        <taxon>Pseudomonadati</taxon>
        <taxon>Bacteroidota</taxon>
        <taxon>Cytophagia</taxon>
        <taxon>Cytophagales</taxon>
        <taxon>Flammeovirgaceae</taxon>
        <taxon>Flammeovirga</taxon>
    </lineage>
</organism>
<evidence type="ECO:0000256" key="13">
    <source>
        <dbReference type="ARBA" id="ARBA00049723"/>
    </source>
</evidence>
<comment type="pathway">
    <text evidence="12">Steroid metabolism; cholesterol degradation.</text>
</comment>
<evidence type="ECO:0000256" key="4">
    <source>
        <dbReference type="ARBA" id="ARBA00022630"/>
    </source>
</evidence>
<gene>
    <name evidence="18" type="ORF">HHU12_17605</name>
</gene>
<evidence type="ECO:0000256" key="14">
    <source>
        <dbReference type="ARBA" id="ARBA00049744"/>
    </source>
</evidence>
<evidence type="ECO:0000256" key="9">
    <source>
        <dbReference type="ARBA" id="ARBA00023221"/>
    </source>
</evidence>
<comment type="similarity">
    <text evidence="2">Belongs to the GMC oxidoreductase family.</text>
</comment>
<evidence type="ECO:0000256" key="7">
    <source>
        <dbReference type="ARBA" id="ARBA00023098"/>
    </source>
</evidence>
<evidence type="ECO:0000256" key="6">
    <source>
        <dbReference type="ARBA" id="ARBA00023002"/>
    </source>
</evidence>
<evidence type="ECO:0000256" key="12">
    <source>
        <dbReference type="ARBA" id="ARBA00049645"/>
    </source>
</evidence>
<dbReference type="SUPFAM" id="SSF51905">
    <property type="entry name" value="FAD/NAD(P)-binding domain"/>
    <property type="match status" value="1"/>
</dbReference>
<reference evidence="18 19" key="1">
    <citation type="submission" date="2020-04" db="EMBL/GenBank/DDBJ databases">
        <title>Flammeovirga sp. SR4, a novel species isolated from seawater.</title>
        <authorList>
            <person name="Wang X."/>
        </authorList>
    </citation>
    <scope>NUCLEOTIDE SEQUENCE [LARGE SCALE GENOMIC DNA]</scope>
    <source>
        <strain evidence="18 19">ATCC 23126</strain>
    </source>
</reference>
<evidence type="ECO:0000256" key="1">
    <source>
        <dbReference type="ARBA" id="ARBA00001974"/>
    </source>
</evidence>
<dbReference type="PANTHER" id="PTHR47470:SF1">
    <property type="entry name" value="FAD-DEPENDENT OXIDOREDUCTASE 2 FAD BINDING DOMAIN-CONTAINING PROTEIN"/>
    <property type="match status" value="1"/>
</dbReference>
<dbReference type="RefSeq" id="WP_169658053.1">
    <property type="nucleotide sequence ID" value="NZ_JABANE010000049.1"/>
</dbReference>